<comment type="caution">
    <text evidence="1">The sequence shown here is derived from an EMBL/GenBank/DDBJ whole genome shotgun (WGS) entry which is preliminary data.</text>
</comment>
<accession>A0A6A1TTE3</accession>
<proteinExistence type="predicted"/>
<protein>
    <submittedName>
        <fullName evidence="1">Uncharacterized protein</fullName>
    </submittedName>
</protein>
<name>A0A6A1TTE3_NEOGA</name>
<organism evidence="1 2">
    <name type="scientific">Neorhizobium galegae</name>
    <name type="common">Rhizobium galegae</name>
    <dbReference type="NCBI Taxonomy" id="399"/>
    <lineage>
        <taxon>Bacteria</taxon>
        <taxon>Pseudomonadati</taxon>
        <taxon>Pseudomonadota</taxon>
        <taxon>Alphaproteobacteria</taxon>
        <taxon>Hyphomicrobiales</taxon>
        <taxon>Rhizobiaceae</taxon>
        <taxon>Rhizobium/Agrobacterium group</taxon>
        <taxon>Neorhizobium</taxon>
    </lineage>
</organism>
<evidence type="ECO:0000313" key="1">
    <source>
        <dbReference type="EMBL" id="KAB1086187.1"/>
    </source>
</evidence>
<gene>
    <name evidence="1" type="ORF">F4V91_06905</name>
</gene>
<dbReference type="Proteomes" id="UP000386575">
    <property type="component" value="Unassembled WGS sequence"/>
</dbReference>
<evidence type="ECO:0000313" key="2">
    <source>
        <dbReference type="Proteomes" id="UP000386575"/>
    </source>
</evidence>
<sequence>MKKEDVERFREIYPYWWSESLKSMPDGHVDLLAGLFHQLALISVDHNDIAPWVSLHFERLENEGGLIRGYAAPTVDFERWSDGSGIALIIALQFFNERQLMICEVCGLPGGRHCNSPDACSKKEVN</sequence>
<reference evidence="1 2" key="1">
    <citation type="submission" date="2019-09" db="EMBL/GenBank/DDBJ databases">
        <title>Genome sequencing of Ng87 strain.</title>
        <authorList>
            <person name="Karasev E.S."/>
            <person name="Andronov E."/>
        </authorList>
    </citation>
    <scope>NUCLEOTIDE SEQUENCE [LARGE SCALE GENOMIC DNA]</scope>
    <source>
        <strain evidence="1 2">Ng87</strain>
    </source>
</reference>
<dbReference type="AlphaFoldDB" id="A0A6A1TTE3"/>
<dbReference type="RefSeq" id="WP_151041701.1">
    <property type="nucleotide sequence ID" value="NZ_VZUL01000002.1"/>
</dbReference>
<dbReference type="EMBL" id="VZUL01000002">
    <property type="protein sequence ID" value="KAB1086187.1"/>
    <property type="molecule type" value="Genomic_DNA"/>
</dbReference>